<evidence type="ECO:0000313" key="2">
    <source>
        <dbReference type="Proteomes" id="UP000192596"/>
    </source>
</evidence>
<name>A0A1V8S8L2_9PEZI</name>
<accession>A0A1V8S8L2</accession>
<dbReference type="InParanoid" id="A0A1V8S8L2"/>
<reference evidence="2" key="1">
    <citation type="submission" date="2017-03" db="EMBL/GenBank/DDBJ databases">
        <title>Genomes of endolithic fungi from Antarctica.</title>
        <authorList>
            <person name="Coleine C."/>
            <person name="Masonjones S."/>
            <person name="Stajich J.E."/>
        </authorList>
    </citation>
    <scope>NUCLEOTIDE SEQUENCE [LARGE SCALE GENOMIC DNA]</scope>
    <source>
        <strain evidence="2">CCFEE 5527</strain>
    </source>
</reference>
<sequence>MQSLKDQLASSTQEHAQDTALLRILVEDSDQTATLLLAKLRMNHNEGTTFKTLRRGSDAFPLQIPALIDGQSLQYAYDASEPLSASSSTSSNQFQCNSQMLPSTMAESHDSNANFSLSLPECRLRRSTVDFADYPSLKYSQHMDGAGNTPMEAQAHGWLAH</sequence>
<dbReference type="AlphaFoldDB" id="A0A1V8S8L2"/>
<dbReference type="Proteomes" id="UP000192596">
    <property type="component" value="Unassembled WGS sequence"/>
</dbReference>
<proteinExistence type="predicted"/>
<keyword evidence="2" id="KW-1185">Reference proteome</keyword>
<comment type="caution">
    <text evidence="1">The sequence shown here is derived from an EMBL/GenBank/DDBJ whole genome shotgun (WGS) entry which is preliminary data.</text>
</comment>
<organism evidence="1 2">
    <name type="scientific">Cryoendolithus antarcticus</name>
    <dbReference type="NCBI Taxonomy" id="1507870"/>
    <lineage>
        <taxon>Eukaryota</taxon>
        <taxon>Fungi</taxon>
        <taxon>Dikarya</taxon>
        <taxon>Ascomycota</taxon>
        <taxon>Pezizomycotina</taxon>
        <taxon>Dothideomycetes</taxon>
        <taxon>Dothideomycetidae</taxon>
        <taxon>Cladosporiales</taxon>
        <taxon>Cladosporiaceae</taxon>
        <taxon>Cryoendolithus</taxon>
    </lineage>
</organism>
<gene>
    <name evidence="1" type="ORF">B0A48_18599</name>
</gene>
<protein>
    <submittedName>
        <fullName evidence="1">Uncharacterized protein</fullName>
    </submittedName>
</protein>
<dbReference type="EMBL" id="NAJO01000107">
    <property type="protein sequence ID" value="OQN95337.1"/>
    <property type="molecule type" value="Genomic_DNA"/>
</dbReference>
<evidence type="ECO:0000313" key="1">
    <source>
        <dbReference type="EMBL" id="OQN95337.1"/>
    </source>
</evidence>